<dbReference type="GO" id="GO:0005773">
    <property type="term" value="C:vacuole"/>
    <property type="evidence" value="ECO:0007669"/>
    <property type="project" value="TreeGrafter"/>
</dbReference>
<dbReference type="AlphaFoldDB" id="A0A835B9P4"/>
<accession>A0A835B9P4</accession>
<sequence length="45" mass="5061">MPHISDIKLIRTDTILDLSQKAEKGMNFFVVLPLVLYPASPPHTI</sequence>
<name>A0A835B9P4_9POAL</name>
<reference evidence="1" key="1">
    <citation type="submission" date="2020-07" db="EMBL/GenBank/DDBJ databases">
        <title>Genome sequence and genetic diversity analysis of an under-domesticated orphan crop, white fonio (Digitaria exilis).</title>
        <authorList>
            <person name="Bennetzen J.L."/>
            <person name="Chen S."/>
            <person name="Ma X."/>
            <person name="Wang X."/>
            <person name="Yssel A.E.J."/>
            <person name="Chaluvadi S.R."/>
            <person name="Johnson M."/>
            <person name="Gangashetty P."/>
            <person name="Hamidou F."/>
            <person name="Sanogo M.D."/>
            <person name="Zwaenepoel A."/>
            <person name="Wallace J."/>
            <person name="Van De Peer Y."/>
            <person name="Van Deynze A."/>
        </authorList>
    </citation>
    <scope>NUCLEOTIDE SEQUENCE</scope>
    <source>
        <tissue evidence="1">Leaves</tissue>
    </source>
</reference>
<evidence type="ECO:0000313" key="1">
    <source>
        <dbReference type="EMBL" id="KAF8684745.1"/>
    </source>
</evidence>
<comment type="caution">
    <text evidence="1">The sequence shown here is derived from an EMBL/GenBank/DDBJ whole genome shotgun (WGS) entry which is preliminary data.</text>
</comment>
<dbReference type="EMBL" id="JACEFO010002095">
    <property type="protein sequence ID" value="KAF8684745.1"/>
    <property type="molecule type" value="Genomic_DNA"/>
</dbReference>
<keyword evidence="2" id="KW-1185">Reference proteome</keyword>
<dbReference type="PANTHER" id="PTHR34892">
    <property type="entry name" value="VACUOLAR ATP SYNTHASE CATALYTIC SUBUNIT-RELATED / V-ATPASE-RELATED / VACUOLAR PROTON PUMP-LIKE PROTEIN"/>
    <property type="match status" value="1"/>
</dbReference>
<evidence type="ECO:0000313" key="2">
    <source>
        <dbReference type="Proteomes" id="UP000636709"/>
    </source>
</evidence>
<dbReference type="Proteomes" id="UP000636709">
    <property type="component" value="Unassembled WGS sequence"/>
</dbReference>
<dbReference type="PANTHER" id="PTHR34892:SF2">
    <property type="entry name" value="VACUOLAR ATP SYNTHASE CATALYTIC SUBUNIT-RELATED _ V-ATPASE-RELATED _ VACUOLAR PROTON PUMP-LIKE PROTEIN"/>
    <property type="match status" value="1"/>
</dbReference>
<protein>
    <submittedName>
        <fullName evidence="1">Uncharacterized protein</fullName>
    </submittedName>
</protein>
<gene>
    <name evidence="1" type="ORF">HU200_044163</name>
</gene>
<organism evidence="1 2">
    <name type="scientific">Digitaria exilis</name>
    <dbReference type="NCBI Taxonomy" id="1010633"/>
    <lineage>
        <taxon>Eukaryota</taxon>
        <taxon>Viridiplantae</taxon>
        <taxon>Streptophyta</taxon>
        <taxon>Embryophyta</taxon>
        <taxon>Tracheophyta</taxon>
        <taxon>Spermatophyta</taxon>
        <taxon>Magnoliopsida</taxon>
        <taxon>Liliopsida</taxon>
        <taxon>Poales</taxon>
        <taxon>Poaceae</taxon>
        <taxon>PACMAD clade</taxon>
        <taxon>Panicoideae</taxon>
        <taxon>Panicodae</taxon>
        <taxon>Paniceae</taxon>
        <taxon>Anthephorinae</taxon>
        <taxon>Digitaria</taxon>
    </lineage>
</organism>
<proteinExistence type="predicted"/>